<dbReference type="HOGENOM" id="CLU_451264_0_0_1"/>
<evidence type="ECO:0000313" key="1">
    <source>
        <dbReference type="EMBL" id="EXJ76624.1"/>
    </source>
</evidence>
<accession>W9Y2C6</accession>
<sequence length="605" mass="68185">MSRLLEEKSSNFGALEHGTRAMNISQLCQKGCGAIIKSSSKQHSSTSPRDTMLEHGIHLLRREFDEELICLLLLSAYIGISRHGKIATALGLANRLRDLVTDDVFAQKAQSSNSTELASNHVYEIPSNSYAKSPPAMGNPDAAHCCNCYGVSELRVLIQFWLWKIFVVAAEQGFLDEIPTKREAASKLDEIRLWALEYDRLREARYITYARIDLLKDPEGDVRCLRQLLASIQNSPVMKVEEAQTHLDLARCTLNLQGDLSNPTILEHLDRATTLFKEVGHTYGPLDLEDMQLTWKKDSIRLEEFLKRKIELSGAYFEQHCYQQGIKCLIFGIPVSHELGNVQNETTKMIERAQKEIRQVGATIQEQALFVSAVAQTLVRAPEYGYGRKALEDYLYRLPAEIGLKIEAQLRVAMSMASANSGNTEEAGRQAEMAMTAAIKTASYDERSDAAFLLAVSRMKQAKAPRNKTMAMVALSNASIILQLWASIDQFMGHHIQAADKFAWLASIELQANMLVGDKLALERLDHWLDEARQICNTHNIVSEKVFEMQILRATRLQDYDTPDRISRERLDAAKERSGSSHFHKAQRTTQLSSCLYTRFCARAQ</sequence>
<reference evidence="1 2" key="1">
    <citation type="submission" date="2013-03" db="EMBL/GenBank/DDBJ databases">
        <title>The Genome Sequence of Cladophialophora psammophila CBS 110553.</title>
        <authorList>
            <consortium name="The Broad Institute Genomics Platform"/>
            <person name="Cuomo C."/>
            <person name="de Hoog S."/>
            <person name="Gorbushina A."/>
            <person name="Walker B."/>
            <person name="Young S.K."/>
            <person name="Zeng Q."/>
            <person name="Gargeya S."/>
            <person name="Fitzgerald M."/>
            <person name="Haas B."/>
            <person name="Abouelleil A."/>
            <person name="Allen A.W."/>
            <person name="Alvarado L."/>
            <person name="Arachchi H.M."/>
            <person name="Berlin A.M."/>
            <person name="Chapman S.B."/>
            <person name="Gainer-Dewar J."/>
            <person name="Goldberg J."/>
            <person name="Griggs A."/>
            <person name="Gujja S."/>
            <person name="Hansen M."/>
            <person name="Howarth C."/>
            <person name="Imamovic A."/>
            <person name="Ireland A."/>
            <person name="Larimer J."/>
            <person name="McCowan C."/>
            <person name="Murphy C."/>
            <person name="Pearson M."/>
            <person name="Poon T.W."/>
            <person name="Priest M."/>
            <person name="Roberts A."/>
            <person name="Saif S."/>
            <person name="Shea T."/>
            <person name="Sisk P."/>
            <person name="Sykes S."/>
            <person name="Wortman J."/>
            <person name="Nusbaum C."/>
            <person name="Birren B."/>
        </authorList>
    </citation>
    <scope>NUCLEOTIDE SEQUENCE [LARGE SCALE GENOMIC DNA]</scope>
    <source>
        <strain evidence="1 2">CBS 110553</strain>
    </source>
</reference>
<protein>
    <submittedName>
        <fullName evidence="1">Uncharacterized protein</fullName>
    </submittedName>
</protein>
<dbReference type="EMBL" id="AMGX01000001">
    <property type="protein sequence ID" value="EXJ76624.1"/>
    <property type="molecule type" value="Genomic_DNA"/>
</dbReference>
<name>W9Y2C6_9EURO</name>
<organism evidence="1 2">
    <name type="scientific">Cladophialophora psammophila CBS 110553</name>
    <dbReference type="NCBI Taxonomy" id="1182543"/>
    <lineage>
        <taxon>Eukaryota</taxon>
        <taxon>Fungi</taxon>
        <taxon>Dikarya</taxon>
        <taxon>Ascomycota</taxon>
        <taxon>Pezizomycotina</taxon>
        <taxon>Eurotiomycetes</taxon>
        <taxon>Chaetothyriomycetidae</taxon>
        <taxon>Chaetothyriales</taxon>
        <taxon>Herpotrichiellaceae</taxon>
        <taxon>Cladophialophora</taxon>
    </lineage>
</organism>
<comment type="caution">
    <text evidence="1">The sequence shown here is derived from an EMBL/GenBank/DDBJ whole genome shotgun (WGS) entry which is preliminary data.</text>
</comment>
<dbReference type="Proteomes" id="UP000019471">
    <property type="component" value="Unassembled WGS sequence"/>
</dbReference>
<proteinExistence type="predicted"/>
<dbReference type="RefSeq" id="XP_007739941.1">
    <property type="nucleotide sequence ID" value="XM_007741751.1"/>
</dbReference>
<dbReference type="GeneID" id="19185868"/>
<gene>
    <name evidence="1" type="ORF">A1O5_01132</name>
</gene>
<dbReference type="eggNOG" id="ENOG502SADU">
    <property type="taxonomic scope" value="Eukaryota"/>
</dbReference>
<dbReference type="AlphaFoldDB" id="W9Y2C6"/>
<evidence type="ECO:0000313" key="2">
    <source>
        <dbReference type="Proteomes" id="UP000019471"/>
    </source>
</evidence>
<keyword evidence="2" id="KW-1185">Reference proteome</keyword>